<dbReference type="RefSeq" id="WP_106705858.1">
    <property type="nucleotide sequence ID" value="NZ_PXXU01000006.1"/>
</dbReference>
<dbReference type="Proteomes" id="UP000241912">
    <property type="component" value="Unassembled WGS sequence"/>
</dbReference>
<protein>
    <recommendedName>
        <fullName evidence="3">Chemotaxis protein CheZ</fullName>
    </recommendedName>
</protein>
<reference evidence="1 2" key="1">
    <citation type="submission" date="2018-03" db="EMBL/GenBank/DDBJ databases">
        <title>Draft genome of Nitrosomonas supralitoralis APG5.</title>
        <authorList>
            <person name="Urakawa H."/>
            <person name="Lopez J.V."/>
        </authorList>
    </citation>
    <scope>NUCLEOTIDE SEQUENCE [LARGE SCALE GENOMIC DNA]</scope>
    <source>
        <strain evidence="1 2">APG5</strain>
    </source>
</reference>
<name>A0A2P7NY52_9PROT</name>
<sequence>MTELRSVSGKPDKKIEDKLMLEDKEEVICDSAVDEYFLGIKGDLNQADRLVSDAVNNLVINFRCIDELTKSYHELVLAIEKMTLSEGCGSITGLLEKQMVIANRIEQELEMAIISLQFGDLVSQLLAHTSRQVKMLNVELECFDRQGDWQGKTEKKTIDSIHSAVSKAVNVVKNKSRDKPVVQQGMQMGDIDIF</sequence>
<dbReference type="EMBL" id="PXXU01000006">
    <property type="protein sequence ID" value="PSJ18398.1"/>
    <property type="molecule type" value="Genomic_DNA"/>
</dbReference>
<keyword evidence="2" id="KW-1185">Reference proteome</keyword>
<evidence type="ECO:0008006" key="3">
    <source>
        <dbReference type="Google" id="ProtNLM"/>
    </source>
</evidence>
<proteinExistence type="predicted"/>
<evidence type="ECO:0000313" key="1">
    <source>
        <dbReference type="EMBL" id="PSJ18398.1"/>
    </source>
</evidence>
<dbReference type="AlphaFoldDB" id="A0A2P7NY52"/>
<comment type="caution">
    <text evidence="1">The sequence shown here is derived from an EMBL/GenBank/DDBJ whole genome shotgun (WGS) entry which is preliminary data.</text>
</comment>
<dbReference type="OrthoDB" id="8559696at2"/>
<gene>
    <name evidence="1" type="ORF">C7H79_03235</name>
</gene>
<accession>A0A2P7NY52</accession>
<organism evidence="1 2">
    <name type="scientific">Nitrosomonas supralitoralis</name>
    <dbReference type="NCBI Taxonomy" id="2116706"/>
    <lineage>
        <taxon>Bacteria</taxon>
        <taxon>Pseudomonadati</taxon>
        <taxon>Pseudomonadota</taxon>
        <taxon>Betaproteobacteria</taxon>
        <taxon>Nitrosomonadales</taxon>
        <taxon>Nitrosomonadaceae</taxon>
        <taxon>Nitrosomonas</taxon>
    </lineage>
</organism>
<evidence type="ECO:0000313" key="2">
    <source>
        <dbReference type="Proteomes" id="UP000241912"/>
    </source>
</evidence>